<dbReference type="AlphaFoldDB" id="A0A9W9QLQ9"/>
<name>A0A9W9QLQ9_PENBR</name>
<keyword evidence="3" id="KW-1185">Reference proteome</keyword>
<comment type="caution">
    <text evidence="2">The sequence shown here is derived from an EMBL/GenBank/DDBJ whole genome shotgun (WGS) entry which is preliminary data.</text>
</comment>
<evidence type="ECO:0000313" key="2">
    <source>
        <dbReference type="EMBL" id="KAJ5340407.1"/>
    </source>
</evidence>
<sequence>MSALVHDSPDRAVTAIEPLTGSDNCDLETSHDLLPQSHAGLGCSVGRPSASRLSIQVRQTYYGGHPPLGGAPPQLDDARCRTLLP</sequence>
<accession>A0A9W9QLQ9</accession>
<organism evidence="2 3">
    <name type="scientific">Penicillium brevicompactum</name>
    <dbReference type="NCBI Taxonomy" id="5074"/>
    <lineage>
        <taxon>Eukaryota</taxon>
        <taxon>Fungi</taxon>
        <taxon>Dikarya</taxon>
        <taxon>Ascomycota</taxon>
        <taxon>Pezizomycotina</taxon>
        <taxon>Eurotiomycetes</taxon>
        <taxon>Eurotiomycetidae</taxon>
        <taxon>Eurotiales</taxon>
        <taxon>Aspergillaceae</taxon>
        <taxon>Penicillium</taxon>
    </lineage>
</organism>
<dbReference type="EMBL" id="JAPZBR010000008">
    <property type="protein sequence ID" value="KAJ5340407.1"/>
    <property type="molecule type" value="Genomic_DNA"/>
</dbReference>
<feature type="compositionally biased region" description="Basic and acidic residues" evidence="1">
    <location>
        <begin position="76"/>
        <end position="85"/>
    </location>
</feature>
<reference evidence="2" key="2">
    <citation type="journal article" date="2023" name="IMA Fungus">
        <title>Comparative genomic study of the Penicillium genus elucidates a diverse pangenome and 15 lateral gene transfer events.</title>
        <authorList>
            <person name="Petersen C."/>
            <person name="Sorensen T."/>
            <person name="Nielsen M.R."/>
            <person name="Sondergaard T.E."/>
            <person name="Sorensen J.L."/>
            <person name="Fitzpatrick D.A."/>
            <person name="Frisvad J.C."/>
            <person name="Nielsen K.L."/>
        </authorList>
    </citation>
    <scope>NUCLEOTIDE SEQUENCE</scope>
    <source>
        <strain evidence="2">IBT 35675</strain>
    </source>
</reference>
<proteinExistence type="predicted"/>
<dbReference type="Proteomes" id="UP001148299">
    <property type="component" value="Unassembled WGS sequence"/>
</dbReference>
<gene>
    <name evidence="2" type="ORF">N7541_009531</name>
</gene>
<evidence type="ECO:0000313" key="3">
    <source>
        <dbReference type="Proteomes" id="UP001148299"/>
    </source>
</evidence>
<protein>
    <submittedName>
        <fullName evidence="2">Uncharacterized protein</fullName>
    </submittedName>
</protein>
<feature type="region of interest" description="Disordered" evidence="1">
    <location>
        <begin position="63"/>
        <end position="85"/>
    </location>
</feature>
<evidence type="ECO:0000256" key="1">
    <source>
        <dbReference type="SAM" id="MobiDB-lite"/>
    </source>
</evidence>
<reference evidence="2" key="1">
    <citation type="submission" date="2022-12" db="EMBL/GenBank/DDBJ databases">
        <authorList>
            <person name="Petersen C."/>
        </authorList>
    </citation>
    <scope>NUCLEOTIDE SEQUENCE</scope>
    <source>
        <strain evidence="2">IBT 35675</strain>
    </source>
</reference>